<feature type="domain" description="Aminoglycoside phosphotransferase" evidence="1">
    <location>
        <begin position="103"/>
        <end position="183"/>
    </location>
</feature>
<dbReference type="SUPFAM" id="SSF56112">
    <property type="entry name" value="Protein kinase-like (PK-like)"/>
    <property type="match status" value="1"/>
</dbReference>
<evidence type="ECO:0000313" key="3">
    <source>
        <dbReference type="Proteomes" id="UP000319160"/>
    </source>
</evidence>
<dbReference type="InterPro" id="IPR002575">
    <property type="entry name" value="Aminoglycoside_PTrfase"/>
</dbReference>
<sequence length="195" mass="22257">MVPRQLAGIGSSPRITSSGVNNIRKEGDAFRILREAEAMEFYAQQYFAQLHGLRPPSPGWEGSCSGGTAYDHWLTNLTTCGPFNSVGAFYDFLVAPVRYCPQPDLADSYRLRLSDHHKIVFTHADISEENILVDETTGDITGILDWEMAGYWPSWWEYGKALYGAWNKEWWRTVVGQIMVEYKNEAELDMDIEMF</sequence>
<reference evidence="3" key="1">
    <citation type="submission" date="2019-06" db="EMBL/GenBank/DDBJ databases">
        <title>Draft genome sequence of the griseofulvin-producing fungus Xylaria cubensis strain G536.</title>
        <authorList>
            <person name="Mead M.E."/>
            <person name="Raja H.A."/>
            <person name="Steenwyk J.L."/>
            <person name="Knowles S.L."/>
            <person name="Oberlies N.H."/>
            <person name="Rokas A."/>
        </authorList>
    </citation>
    <scope>NUCLEOTIDE SEQUENCE [LARGE SCALE GENOMIC DNA]</scope>
    <source>
        <strain evidence="3">G536</strain>
    </source>
</reference>
<name>A0A553HQE7_9PEZI</name>
<dbReference type="InterPro" id="IPR051678">
    <property type="entry name" value="AGP_Transferase"/>
</dbReference>
<dbReference type="STRING" id="2512241.A0A553HQE7"/>
<dbReference type="OrthoDB" id="8300194at2759"/>
<dbReference type="EMBL" id="VFLP01000058">
    <property type="protein sequence ID" value="TRX90167.1"/>
    <property type="molecule type" value="Genomic_DNA"/>
</dbReference>
<evidence type="ECO:0000259" key="1">
    <source>
        <dbReference type="Pfam" id="PF01636"/>
    </source>
</evidence>
<dbReference type="Proteomes" id="UP000319160">
    <property type="component" value="Unassembled WGS sequence"/>
</dbReference>
<evidence type="ECO:0000313" key="2">
    <source>
        <dbReference type="EMBL" id="TRX90167.1"/>
    </source>
</evidence>
<gene>
    <name evidence="2" type="ORF">FHL15_008895</name>
</gene>
<dbReference type="PANTHER" id="PTHR21310:SF58">
    <property type="entry name" value="AMINOGLYCOSIDE PHOSPHOTRANSFERASE DOMAIN-CONTAINING PROTEIN"/>
    <property type="match status" value="1"/>
</dbReference>
<dbReference type="Gene3D" id="3.90.1200.10">
    <property type="match status" value="1"/>
</dbReference>
<dbReference type="InterPro" id="IPR011009">
    <property type="entry name" value="Kinase-like_dom_sf"/>
</dbReference>
<keyword evidence="3" id="KW-1185">Reference proteome</keyword>
<organism evidence="2 3">
    <name type="scientific">Xylaria flabelliformis</name>
    <dbReference type="NCBI Taxonomy" id="2512241"/>
    <lineage>
        <taxon>Eukaryota</taxon>
        <taxon>Fungi</taxon>
        <taxon>Dikarya</taxon>
        <taxon>Ascomycota</taxon>
        <taxon>Pezizomycotina</taxon>
        <taxon>Sordariomycetes</taxon>
        <taxon>Xylariomycetidae</taxon>
        <taxon>Xylariales</taxon>
        <taxon>Xylariaceae</taxon>
        <taxon>Xylaria</taxon>
    </lineage>
</organism>
<proteinExistence type="predicted"/>
<dbReference type="PANTHER" id="PTHR21310">
    <property type="entry name" value="AMINOGLYCOSIDE PHOSPHOTRANSFERASE-RELATED-RELATED"/>
    <property type="match status" value="1"/>
</dbReference>
<protein>
    <recommendedName>
        <fullName evidence="1">Aminoglycoside phosphotransferase domain-containing protein</fullName>
    </recommendedName>
</protein>
<comment type="caution">
    <text evidence="2">The sequence shown here is derived from an EMBL/GenBank/DDBJ whole genome shotgun (WGS) entry which is preliminary data.</text>
</comment>
<accession>A0A553HQE7</accession>
<dbReference type="Pfam" id="PF01636">
    <property type="entry name" value="APH"/>
    <property type="match status" value="1"/>
</dbReference>
<dbReference type="AlphaFoldDB" id="A0A553HQE7"/>